<evidence type="ECO:0000313" key="2">
    <source>
        <dbReference type="Proteomes" id="UP001304298"/>
    </source>
</evidence>
<protein>
    <submittedName>
        <fullName evidence="1">Uncharacterized protein</fullName>
    </submittedName>
</protein>
<gene>
    <name evidence="1" type="ORF">VA596_49995</name>
</gene>
<comment type="caution">
    <text evidence="1">The sequence shown here is derived from an EMBL/GenBank/DDBJ whole genome shotgun (WGS) entry which is preliminary data.</text>
</comment>
<organism evidence="1 2">
    <name type="scientific">Amycolatopsis heterodermiae</name>
    <dbReference type="NCBI Taxonomy" id="3110235"/>
    <lineage>
        <taxon>Bacteria</taxon>
        <taxon>Bacillati</taxon>
        <taxon>Actinomycetota</taxon>
        <taxon>Actinomycetes</taxon>
        <taxon>Pseudonocardiales</taxon>
        <taxon>Pseudonocardiaceae</taxon>
        <taxon>Amycolatopsis</taxon>
    </lineage>
</organism>
<keyword evidence="2" id="KW-1185">Reference proteome</keyword>
<accession>A0ABU5RPI2</accession>
<dbReference type="Proteomes" id="UP001304298">
    <property type="component" value="Unassembled WGS sequence"/>
</dbReference>
<name>A0ABU5RPI2_9PSEU</name>
<sequence length="56" mass="5654">MTAPTVTAVPLGGVPCGRCGYPAHSMATHPNGAARIAHLDRRIPPCPAPNSPGGRP</sequence>
<evidence type="ECO:0000313" key="1">
    <source>
        <dbReference type="EMBL" id="MEA5367744.1"/>
    </source>
</evidence>
<dbReference type="RefSeq" id="WP_323337877.1">
    <property type="nucleotide sequence ID" value="NZ_JAYFSI010000027.1"/>
</dbReference>
<reference evidence="1 2" key="1">
    <citation type="submission" date="2023-12" db="EMBL/GenBank/DDBJ databases">
        <title>Amycolatopsis sp. V23-08.</title>
        <authorList>
            <person name="Somphong A."/>
        </authorList>
    </citation>
    <scope>NUCLEOTIDE SEQUENCE [LARGE SCALE GENOMIC DNA]</scope>
    <source>
        <strain evidence="1 2">V23-08</strain>
    </source>
</reference>
<dbReference type="EMBL" id="JAYFSI010000027">
    <property type="protein sequence ID" value="MEA5367744.1"/>
    <property type="molecule type" value="Genomic_DNA"/>
</dbReference>
<proteinExistence type="predicted"/>